<evidence type="ECO:0000259" key="6">
    <source>
        <dbReference type="Pfam" id="PF08479"/>
    </source>
</evidence>
<dbReference type="Pfam" id="PF17287">
    <property type="entry name" value="POTRA_3"/>
    <property type="match status" value="1"/>
</dbReference>
<evidence type="ECO:0000256" key="2">
    <source>
        <dbReference type="ARBA" id="ARBA00022692"/>
    </source>
</evidence>
<organism evidence="8 9">
    <name type="scientific">Granulibacter bethesdensis</name>
    <dbReference type="NCBI Taxonomy" id="364410"/>
    <lineage>
        <taxon>Bacteria</taxon>
        <taxon>Pseudomonadati</taxon>
        <taxon>Pseudomonadota</taxon>
        <taxon>Alphaproteobacteria</taxon>
        <taxon>Acetobacterales</taxon>
        <taxon>Acetobacteraceae</taxon>
        <taxon>Granulibacter</taxon>
    </lineage>
</organism>
<evidence type="ECO:0000256" key="3">
    <source>
        <dbReference type="ARBA" id="ARBA00023237"/>
    </source>
</evidence>
<dbReference type="PIRSF" id="PIRSF029745">
    <property type="entry name" value="FhaC"/>
    <property type="match status" value="1"/>
</dbReference>
<keyword evidence="2" id="KW-0812">Transmembrane</keyword>
<dbReference type="InterPro" id="IPR013686">
    <property type="entry name" value="Polypept-transport_assoc_ShlB"/>
</dbReference>
<evidence type="ECO:0000313" key="9">
    <source>
        <dbReference type="Proteomes" id="UP000182373"/>
    </source>
</evidence>
<dbReference type="PANTHER" id="PTHR34597:SF3">
    <property type="entry name" value="OUTER MEMBRANE TRANSPORTER CDIB"/>
    <property type="match status" value="1"/>
</dbReference>
<dbReference type="GO" id="GO:0046819">
    <property type="term" value="P:protein secretion by the type V secretion system"/>
    <property type="evidence" value="ECO:0007669"/>
    <property type="project" value="TreeGrafter"/>
</dbReference>
<sequence length="578" mass="63672">MMAPHYWRLAFCMAMSFLSVYAINAQAQIFQSGSTPVIGNALDQQQRGRAQDRERELQRIAPPEGDIELHVPSAAVPSGGRCIQVNRIEVKGADHLAPWQQQALASSFIQKCLSLGDLDKLINAFNKAYIDAGFVTSRAYLPQQDLSYGTVRIVAVEGHVDSFLFKGQTSAQHEKGAFPGLSGNILNLRDLEQGLEQMNRLPSWDARMHIAPGKTTGASIVVIETPHHGWLHGAAWIDNYGQQWTGRNTGHVLLRADDPLGMLDVWSAEYDHSVFPLQHSRNSSYAAFDVAIPYGYWTAFLDWRYASYTYPLVARSDTFKLAGDTLTWKAGLSRVLARGQISKTTLEFCYELKQVHSSINDVRLLTASEDLAALAIRLSYSRRMLGGQYFLTMGLQGGLPGFGTSLEIANPTATDPHAVYIRPSLDIDIYQPLPLRARLHNFIHADYANVHLYSPQSLQIGGIYTVRGFVNVGLIGDHGAYTRNDITWTLPRTGLKNIDILSGKIETYIGLDAGWAESDASLPGTRQALVRGQIAGAALGFRSLSGPVFWDISAQHALAEGPLGHDGWIYAFQAGVKF</sequence>
<evidence type="ECO:0000259" key="5">
    <source>
        <dbReference type="Pfam" id="PF03865"/>
    </source>
</evidence>
<dbReference type="Gene3D" id="2.40.160.50">
    <property type="entry name" value="membrane protein fhac: a member of the omp85/tpsb transporter family"/>
    <property type="match status" value="1"/>
</dbReference>
<dbReference type="InterPro" id="IPR005565">
    <property type="entry name" value="Hemolysn_activator_HlyB_C"/>
</dbReference>
<keyword evidence="4" id="KW-0732">Signal</keyword>
<dbReference type="GO" id="GO:0098046">
    <property type="term" value="C:type V protein secretion system complex"/>
    <property type="evidence" value="ECO:0007669"/>
    <property type="project" value="TreeGrafter"/>
</dbReference>
<dbReference type="GO" id="GO:0008320">
    <property type="term" value="F:protein transmembrane transporter activity"/>
    <property type="evidence" value="ECO:0007669"/>
    <property type="project" value="TreeGrafter"/>
</dbReference>
<evidence type="ECO:0000256" key="4">
    <source>
        <dbReference type="SAM" id="SignalP"/>
    </source>
</evidence>
<dbReference type="RefSeq" id="WP_072572938.1">
    <property type="nucleotide sequence ID" value="NZ_CP018194.1"/>
</dbReference>
<dbReference type="Pfam" id="PF03865">
    <property type="entry name" value="ShlB"/>
    <property type="match status" value="1"/>
</dbReference>
<keyword evidence="1" id="KW-0472">Membrane</keyword>
<dbReference type="InterPro" id="IPR027282">
    <property type="entry name" value="TPS"/>
</dbReference>
<feature type="domain" description="ShlB POTRA" evidence="7">
    <location>
        <begin position="160"/>
        <end position="212"/>
    </location>
</feature>
<dbReference type="Proteomes" id="UP000182373">
    <property type="component" value="Chromosome"/>
</dbReference>
<dbReference type="Gene3D" id="3.10.20.310">
    <property type="entry name" value="membrane protein fhac"/>
    <property type="match status" value="1"/>
</dbReference>
<evidence type="ECO:0000313" key="8">
    <source>
        <dbReference type="EMBL" id="APH55062.1"/>
    </source>
</evidence>
<reference evidence="9" key="1">
    <citation type="submission" date="2016-11" db="EMBL/GenBank/DDBJ databases">
        <title>Comparative genomic and phenotypic analysis of Granulibacter bethesdensis clinical isolates from patients with chronic granulomatous disease.</title>
        <authorList>
            <person name="Zarember K.A."/>
            <person name="Porcella S.F."/>
            <person name="Chu J."/>
            <person name="Ding L."/>
            <person name="Dahlstrom E."/>
            <person name="Barbian K."/>
            <person name="Martens C."/>
            <person name="Sykora L."/>
            <person name="Kramer S."/>
            <person name="Pettinato A.M."/>
            <person name="Hong H."/>
            <person name="Wald G."/>
            <person name="Berg L.J."/>
            <person name="Rogge L.S."/>
            <person name="Greenberg D.E."/>
            <person name="Falcone E.L."/>
            <person name="Neves J.F."/>
            <person name="Simoes M.J."/>
            <person name="Casal M."/>
            <person name="Rodriguez-Lopez F.C."/>
            <person name="Zelazny A."/>
            <person name="Gallin J.I."/>
            <person name="Holland S.M."/>
        </authorList>
    </citation>
    <scope>NUCLEOTIDE SEQUENCE [LARGE SCALE GENOMIC DNA]</scope>
    <source>
        <strain evidence="9">NIH9.1</strain>
    </source>
</reference>
<gene>
    <name evidence="8" type="ORF">GbCGDNIH9_1664</name>
</gene>
<feature type="signal peptide" evidence="4">
    <location>
        <begin position="1"/>
        <end position="27"/>
    </location>
</feature>
<dbReference type="EMBL" id="CP018191">
    <property type="protein sequence ID" value="APH55062.1"/>
    <property type="molecule type" value="Genomic_DNA"/>
</dbReference>
<accession>A0AAC9KB04</accession>
<dbReference type="Pfam" id="PF08479">
    <property type="entry name" value="POTRA_2"/>
    <property type="match status" value="1"/>
</dbReference>
<keyword evidence="1" id="KW-1134">Transmembrane beta strand</keyword>
<dbReference type="AlphaFoldDB" id="A0AAC9KB04"/>
<feature type="domain" description="Polypeptide-transport-associated ShlB-type" evidence="6">
    <location>
        <begin position="84"/>
        <end position="158"/>
    </location>
</feature>
<dbReference type="PANTHER" id="PTHR34597">
    <property type="entry name" value="SLR1661 PROTEIN"/>
    <property type="match status" value="1"/>
</dbReference>
<feature type="chain" id="PRO_5041934108" evidence="4">
    <location>
        <begin position="28"/>
        <end position="578"/>
    </location>
</feature>
<evidence type="ECO:0000259" key="7">
    <source>
        <dbReference type="Pfam" id="PF17287"/>
    </source>
</evidence>
<name>A0AAC9KB04_9PROT</name>
<evidence type="ECO:0000256" key="1">
    <source>
        <dbReference type="ARBA" id="ARBA00022452"/>
    </source>
</evidence>
<feature type="domain" description="Haemolysin activator HlyB C-terminal" evidence="5">
    <location>
        <begin position="217"/>
        <end position="542"/>
    </location>
</feature>
<dbReference type="InterPro" id="IPR051544">
    <property type="entry name" value="TPS_OM_transporter"/>
</dbReference>
<protein>
    <submittedName>
        <fullName evidence="8">Hemolysin activator protein</fullName>
    </submittedName>
</protein>
<proteinExistence type="predicted"/>
<dbReference type="InterPro" id="IPR035251">
    <property type="entry name" value="ShlB_POTRA"/>
</dbReference>
<keyword evidence="3" id="KW-0998">Cell outer membrane</keyword>